<dbReference type="KEGG" id="mpau:ZMTM_13550"/>
<dbReference type="EMBL" id="AP024110">
    <property type="protein sequence ID" value="BCM25096.1"/>
    <property type="molecule type" value="Genomic_DNA"/>
</dbReference>
<accession>A0A8D5GB97</accession>
<evidence type="ECO:0000313" key="2">
    <source>
        <dbReference type="EMBL" id="BCM25096.1"/>
    </source>
</evidence>
<proteinExistence type="predicted"/>
<dbReference type="NCBIfam" id="NF033233">
    <property type="entry name" value="twin_helix"/>
    <property type="match status" value="1"/>
</dbReference>
<evidence type="ECO:0000313" key="3">
    <source>
        <dbReference type="Proteomes" id="UP000826722"/>
    </source>
</evidence>
<keyword evidence="1" id="KW-1133">Transmembrane helix</keyword>
<keyword evidence="3" id="KW-1185">Reference proteome</keyword>
<dbReference type="Pfam" id="PF11137">
    <property type="entry name" value="DUF2909"/>
    <property type="match status" value="1"/>
</dbReference>
<protein>
    <recommendedName>
        <fullName evidence="4">Twin transmembrane helix small protein</fullName>
    </recommendedName>
</protein>
<keyword evidence="1" id="KW-0812">Transmembrane</keyword>
<dbReference type="Proteomes" id="UP000826722">
    <property type="component" value="Chromosome"/>
</dbReference>
<name>A0A8D5GB97_9PROT</name>
<feature type="transmembrane region" description="Helical" evidence="1">
    <location>
        <begin position="38"/>
        <end position="60"/>
    </location>
</feature>
<gene>
    <name evidence="2" type="ORF">ZMTM_13550</name>
</gene>
<feature type="transmembrane region" description="Helical" evidence="1">
    <location>
        <begin position="6"/>
        <end position="26"/>
    </location>
</feature>
<dbReference type="RefSeq" id="WP_221763221.1">
    <property type="nucleotide sequence ID" value="NZ_AP024110.1"/>
</dbReference>
<sequence length="66" mass="7345">MIIKLLIIFMLLLIVGSLFYALFSLVKKGDSERTAKALTIRISLSLFLFVLLMVGFYTGVIGHPPT</sequence>
<dbReference type="InterPro" id="IPR021313">
    <property type="entry name" value="DUF2909"/>
</dbReference>
<evidence type="ECO:0000256" key="1">
    <source>
        <dbReference type="SAM" id="Phobius"/>
    </source>
</evidence>
<keyword evidence="1" id="KW-0472">Membrane</keyword>
<evidence type="ECO:0008006" key="4">
    <source>
        <dbReference type="Google" id="ProtNLM"/>
    </source>
</evidence>
<dbReference type="AlphaFoldDB" id="A0A8D5GB97"/>
<reference evidence="2" key="1">
    <citation type="journal article" date="2021" name="Arch. Microbiol.">
        <title>Methyloradius palustris gen. nov., sp. nov., a methanol-oxidizing bacterium isolated from snow.</title>
        <authorList>
            <person name="Miyadera T."/>
            <person name="Kojima H."/>
            <person name="Fukui M."/>
        </authorList>
    </citation>
    <scope>NUCLEOTIDE SEQUENCE</scope>
    <source>
        <strain evidence="2">Zm11</strain>
    </source>
</reference>
<organism evidence="2 3">
    <name type="scientific">Methyloradius palustris</name>
    <dbReference type="NCBI Taxonomy" id="2778876"/>
    <lineage>
        <taxon>Bacteria</taxon>
        <taxon>Pseudomonadati</taxon>
        <taxon>Pseudomonadota</taxon>
        <taxon>Betaproteobacteria</taxon>
        <taxon>Nitrosomonadales</taxon>
        <taxon>Methylophilaceae</taxon>
        <taxon>Methyloradius</taxon>
    </lineage>
</organism>